<comment type="caution">
    <text evidence="2">The sequence shown here is derived from an EMBL/GenBank/DDBJ whole genome shotgun (WGS) entry which is preliminary data.</text>
</comment>
<evidence type="ECO:0000313" key="2">
    <source>
        <dbReference type="EMBL" id="GAH99719.1"/>
    </source>
</evidence>
<sequence length="71" mass="8416">MPVYNTKKYLRQAIESILNQTFRDFEFIIVDDCSTDSSPEIIEEYAKKDKRIRALYNSQNLKVARTRNRGI</sequence>
<dbReference type="InterPro" id="IPR029044">
    <property type="entry name" value="Nucleotide-diphossugar_trans"/>
</dbReference>
<feature type="non-terminal residue" evidence="2">
    <location>
        <position position="71"/>
    </location>
</feature>
<feature type="domain" description="Glycosyltransferase 2-like" evidence="1">
    <location>
        <begin position="1"/>
        <end position="71"/>
    </location>
</feature>
<dbReference type="Pfam" id="PF00535">
    <property type="entry name" value="Glycos_transf_2"/>
    <property type="match status" value="1"/>
</dbReference>
<protein>
    <recommendedName>
        <fullName evidence="1">Glycosyltransferase 2-like domain-containing protein</fullName>
    </recommendedName>
</protein>
<proteinExistence type="predicted"/>
<dbReference type="PANTHER" id="PTHR22916">
    <property type="entry name" value="GLYCOSYLTRANSFERASE"/>
    <property type="match status" value="1"/>
</dbReference>
<organism evidence="2">
    <name type="scientific">marine sediment metagenome</name>
    <dbReference type="NCBI Taxonomy" id="412755"/>
    <lineage>
        <taxon>unclassified sequences</taxon>
        <taxon>metagenomes</taxon>
        <taxon>ecological metagenomes</taxon>
    </lineage>
</organism>
<accession>X1LBB8</accession>
<gene>
    <name evidence="2" type="ORF">S06H3_01989</name>
</gene>
<reference evidence="2" key="1">
    <citation type="journal article" date="2014" name="Front. Microbiol.">
        <title>High frequency of phylogenetically diverse reductive dehalogenase-homologous genes in deep subseafloor sedimentary metagenomes.</title>
        <authorList>
            <person name="Kawai M."/>
            <person name="Futagami T."/>
            <person name="Toyoda A."/>
            <person name="Takaki Y."/>
            <person name="Nishi S."/>
            <person name="Hori S."/>
            <person name="Arai W."/>
            <person name="Tsubouchi T."/>
            <person name="Morono Y."/>
            <person name="Uchiyama I."/>
            <person name="Ito T."/>
            <person name="Fujiyama A."/>
            <person name="Inagaki F."/>
            <person name="Takami H."/>
        </authorList>
    </citation>
    <scope>NUCLEOTIDE SEQUENCE</scope>
    <source>
        <strain evidence="2">Expedition CK06-06</strain>
    </source>
</reference>
<name>X1LBB8_9ZZZZ</name>
<evidence type="ECO:0000259" key="1">
    <source>
        <dbReference type="Pfam" id="PF00535"/>
    </source>
</evidence>
<dbReference type="Gene3D" id="3.90.550.10">
    <property type="entry name" value="Spore Coat Polysaccharide Biosynthesis Protein SpsA, Chain A"/>
    <property type="match status" value="1"/>
</dbReference>
<dbReference type="PANTHER" id="PTHR22916:SF3">
    <property type="entry name" value="UDP-GLCNAC:BETAGAL BETA-1,3-N-ACETYLGLUCOSAMINYLTRANSFERASE-LIKE PROTEIN 1"/>
    <property type="match status" value="1"/>
</dbReference>
<dbReference type="CDD" id="cd00761">
    <property type="entry name" value="Glyco_tranf_GTA_type"/>
    <property type="match status" value="1"/>
</dbReference>
<dbReference type="EMBL" id="BARV01000545">
    <property type="protein sequence ID" value="GAH99719.1"/>
    <property type="molecule type" value="Genomic_DNA"/>
</dbReference>
<dbReference type="GO" id="GO:0016758">
    <property type="term" value="F:hexosyltransferase activity"/>
    <property type="evidence" value="ECO:0007669"/>
    <property type="project" value="UniProtKB-ARBA"/>
</dbReference>
<dbReference type="InterPro" id="IPR001173">
    <property type="entry name" value="Glyco_trans_2-like"/>
</dbReference>
<dbReference type="SUPFAM" id="SSF53448">
    <property type="entry name" value="Nucleotide-diphospho-sugar transferases"/>
    <property type="match status" value="1"/>
</dbReference>
<dbReference type="AlphaFoldDB" id="X1LBB8"/>